<name>A0ABP9WHC0_9MICO</name>
<dbReference type="Pfam" id="PF00583">
    <property type="entry name" value="Acetyltransf_1"/>
    <property type="match status" value="1"/>
</dbReference>
<keyword evidence="4" id="KW-1185">Reference proteome</keyword>
<evidence type="ECO:0000313" key="4">
    <source>
        <dbReference type="Proteomes" id="UP001426770"/>
    </source>
</evidence>
<keyword evidence="1" id="KW-0808">Transferase</keyword>
<gene>
    <name evidence="3" type="ORF">Lsed01_01593</name>
</gene>
<dbReference type="SUPFAM" id="SSF55729">
    <property type="entry name" value="Acyl-CoA N-acyltransferases (Nat)"/>
    <property type="match status" value="1"/>
</dbReference>
<feature type="domain" description="N-acetyltransferase" evidence="2">
    <location>
        <begin position="3"/>
        <end position="160"/>
    </location>
</feature>
<evidence type="ECO:0000259" key="2">
    <source>
        <dbReference type="PROSITE" id="PS51186"/>
    </source>
</evidence>
<protein>
    <recommendedName>
        <fullName evidence="2">N-acetyltransferase domain-containing protein</fullName>
    </recommendedName>
</protein>
<dbReference type="InterPro" id="IPR000182">
    <property type="entry name" value="GNAT_dom"/>
</dbReference>
<dbReference type="PANTHER" id="PTHR13947:SF37">
    <property type="entry name" value="LD18367P"/>
    <property type="match status" value="1"/>
</dbReference>
<evidence type="ECO:0000313" key="3">
    <source>
        <dbReference type="EMBL" id="GAA5519155.1"/>
    </source>
</evidence>
<dbReference type="InterPro" id="IPR050769">
    <property type="entry name" value="NAT_camello-type"/>
</dbReference>
<dbReference type="EMBL" id="BAABRR010000007">
    <property type="protein sequence ID" value="GAA5519155.1"/>
    <property type="molecule type" value="Genomic_DNA"/>
</dbReference>
<dbReference type="Proteomes" id="UP001426770">
    <property type="component" value="Unassembled WGS sequence"/>
</dbReference>
<dbReference type="PROSITE" id="PS51186">
    <property type="entry name" value="GNAT"/>
    <property type="match status" value="1"/>
</dbReference>
<accession>A0ABP9WHC0</accession>
<dbReference type="RefSeq" id="WP_286215364.1">
    <property type="nucleotide sequence ID" value="NZ_AP027736.1"/>
</dbReference>
<dbReference type="CDD" id="cd04301">
    <property type="entry name" value="NAT_SF"/>
    <property type="match status" value="1"/>
</dbReference>
<dbReference type="PANTHER" id="PTHR13947">
    <property type="entry name" value="GNAT FAMILY N-ACETYLTRANSFERASE"/>
    <property type="match status" value="1"/>
</dbReference>
<reference evidence="3 4" key="1">
    <citation type="submission" date="2024-02" db="EMBL/GenBank/DDBJ databases">
        <title>Lysinimicrobium sediminis NBRC 112286.</title>
        <authorList>
            <person name="Ichikawa N."/>
            <person name="Katano-Makiyama Y."/>
            <person name="Hidaka K."/>
        </authorList>
    </citation>
    <scope>NUCLEOTIDE SEQUENCE [LARGE SCALE GENOMIC DNA]</scope>
    <source>
        <strain evidence="3 4">NBRC 112286</strain>
    </source>
</reference>
<sequence>MTATVRAVSPDETSRLQEIGELTALAYLADGLIDHAHPYLPQLRDAAARARHADLLAMFDGDRGEGAIVGTITLVPPGSPFIELAQDGEFELRMLAVSPIERGRGIGRTLAQAAMDRAVAQGASRIVLSTMETMHVAHRLYERMGFVRREELDWVVKDNEDGTVTRLSPAHLEREPSCATEGVRLLGYSWEP</sequence>
<dbReference type="Gene3D" id="3.40.630.30">
    <property type="match status" value="1"/>
</dbReference>
<organism evidence="3 4">
    <name type="scientific">Demequina sediminis</name>
    <dbReference type="NCBI Taxonomy" id="1930058"/>
    <lineage>
        <taxon>Bacteria</taxon>
        <taxon>Bacillati</taxon>
        <taxon>Actinomycetota</taxon>
        <taxon>Actinomycetes</taxon>
        <taxon>Micrococcales</taxon>
        <taxon>Demequinaceae</taxon>
        <taxon>Demequina</taxon>
    </lineage>
</organism>
<dbReference type="InterPro" id="IPR016181">
    <property type="entry name" value="Acyl_CoA_acyltransferase"/>
</dbReference>
<comment type="caution">
    <text evidence="3">The sequence shown here is derived from an EMBL/GenBank/DDBJ whole genome shotgun (WGS) entry which is preliminary data.</text>
</comment>
<proteinExistence type="predicted"/>
<evidence type="ECO:0000256" key="1">
    <source>
        <dbReference type="ARBA" id="ARBA00022679"/>
    </source>
</evidence>